<evidence type="ECO:0000313" key="3">
    <source>
        <dbReference type="EMBL" id="EOA38975.1"/>
    </source>
</evidence>
<accession>R0IKE6</accession>
<dbReference type="Proteomes" id="UP000029121">
    <property type="component" value="Unassembled WGS sequence"/>
</dbReference>
<feature type="domain" description="Phospholipase/carboxylesterase/thioesterase" evidence="2">
    <location>
        <begin position="8"/>
        <end position="248"/>
    </location>
</feature>
<dbReference type="InterPro" id="IPR029058">
    <property type="entry name" value="AB_hydrolase_fold"/>
</dbReference>
<keyword evidence="1" id="KW-0472">Membrane</keyword>
<protein>
    <recommendedName>
        <fullName evidence="2">Phospholipase/carboxylesterase/thioesterase domain-containing protein</fullName>
    </recommendedName>
</protein>
<evidence type="ECO:0000313" key="4">
    <source>
        <dbReference type="Proteomes" id="UP000029121"/>
    </source>
</evidence>
<organism evidence="3 4">
    <name type="scientific">Capsella rubella</name>
    <dbReference type="NCBI Taxonomy" id="81985"/>
    <lineage>
        <taxon>Eukaryota</taxon>
        <taxon>Viridiplantae</taxon>
        <taxon>Streptophyta</taxon>
        <taxon>Embryophyta</taxon>
        <taxon>Tracheophyta</taxon>
        <taxon>Spermatophyta</taxon>
        <taxon>Magnoliopsida</taxon>
        <taxon>eudicotyledons</taxon>
        <taxon>Gunneridae</taxon>
        <taxon>Pentapetalae</taxon>
        <taxon>rosids</taxon>
        <taxon>malvids</taxon>
        <taxon>Brassicales</taxon>
        <taxon>Brassicaceae</taxon>
        <taxon>Camelineae</taxon>
        <taxon>Capsella</taxon>
    </lineage>
</organism>
<evidence type="ECO:0000256" key="1">
    <source>
        <dbReference type="SAM" id="Phobius"/>
    </source>
</evidence>
<dbReference type="InterPro" id="IPR003140">
    <property type="entry name" value="PLipase/COase/thioEstase"/>
</dbReference>
<reference evidence="4" key="1">
    <citation type="journal article" date="2013" name="Nat. Genet.">
        <title>The Capsella rubella genome and the genomic consequences of rapid mating system evolution.</title>
        <authorList>
            <person name="Slotte T."/>
            <person name="Hazzouri K.M."/>
            <person name="Agren J.A."/>
            <person name="Koenig D."/>
            <person name="Maumus F."/>
            <person name="Guo Y.L."/>
            <person name="Steige K."/>
            <person name="Platts A.E."/>
            <person name="Escobar J.S."/>
            <person name="Newman L.K."/>
            <person name="Wang W."/>
            <person name="Mandakova T."/>
            <person name="Vello E."/>
            <person name="Smith L.M."/>
            <person name="Henz S.R."/>
            <person name="Steffen J."/>
            <person name="Takuno S."/>
            <person name="Brandvain Y."/>
            <person name="Coop G."/>
            <person name="Andolfatto P."/>
            <person name="Hu T.T."/>
            <person name="Blanchette M."/>
            <person name="Clark R.M."/>
            <person name="Quesneville H."/>
            <person name="Nordborg M."/>
            <person name="Gaut B.S."/>
            <person name="Lysak M.A."/>
            <person name="Jenkins J."/>
            <person name="Grimwood J."/>
            <person name="Chapman J."/>
            <person name="Prochnik S."/>
            <person name="Shu S."/>
            <person name="Rokhsar D."/>
            <person name="Schmutz J."/>
            <person name="Weigel D."/>
            <person name="Wright S.I."/>
        </authorList>
    </citation>
    <scope>NUCLEOTIDE SEQUENCE [LARGE SCALE GENOMIC DNA]</scope>
    <source>
        <strain evidence="4">cv. Monte Gargano</strain>
    </source>
</reference>
<feature type="non-terminal residue" evidence="3">
    <location>
        <position position="1"/>
    </location>
</feature>
<feature type="transmembrane region" description="Helical" evidence="1">
    <location>
        <begin position="126"/>
        <end position="148"/>
    </location>
</feature>
<sequence>TGIACGDTKIVSPKGIHKATIVWLHDIGEKGRDSSVSLTLYMSILSACSSAIFVRQLNLPTVWIHAHVKWICPTAPRRPVTSLGGTQTTAWSDVTGVSENMEDDMVSLNSIAAFVVNLLQDEPNNVMIGLGGIGLGASVALYLATCYITGWQQTIRLRAIVGINGWLPAWRNLRQNMSFNYGTPSLAPSVPILLTHGTSDAIVPLSVGNRCRDTLHRAGFPVTFTPYEGNHHATVPQVINVVRMWLTTNFQL</sequence>
<dbReference type="PANTHER" id="PTHR46234">
    <property type="entry name" value="ALPHA/BETA-HYDROLASES SUPERFAMILY PROTEIN"/>
    <property type="match status" value="1"/>
</dbReference>
<dbReference type="AlphaFoldDB" id="R0IKE6"/>
<dbReference type="SUPFAM" id="SSF53474">
    <property type="entry name" value="alpha/beta-Hydrolases"/>
    <property type="match status" value="1"/>
</dbReference>
<evidence type="ECO:0000259" key="2">
    <source>
        <dbReference type="Pfam" id="PF02230"/>
    </source>
</evidence>
<proteinExistence type="predicted"/>
<dbReference type="eggNOG" id="KOG2112">
    <property type="taxonomic scope" value="Eukaryota"/>
</dbReference>
<keyword evidence="1" id="KW-0812">Transmembrane</keyword>
<keyword evidence="1" id="KW-1133">Transmembrane helix</keyword>
<keyword evidence="4" id="KW-1185">Reference proteome</keyword>
<dbReference type="Gene3D" id="3.40.50.1820">
    <property type="entry name" value="alpha/beta hydrolase"/>
    <property type="match status" value="1"/>
</dbReference>
<dbReference type="STRING" id="81985.R0IKE6"/>
<dbReference type="GO" id="GO:0016787">
    <property type="term" value="F:hydrolase activity"/>
    <property type="evidence" value="ECO:0007669"/>
    <property type="project" value="InterPro"/>
</dbReference>
<dbReference type="Pfam" id="PF02230">
    <property type="entry name" value="Abhydrolase_2"/>
    <property type="match status" value="1"/>
</dbReference>
<dbReference type="EMBL" id="KB870805">
    <property type="protein sequence ID" value="EOA38975.1"/>
    <property type="molecule type" value="Genomic_DNA"/>
</dbReference>
<name>R0IKE6_9BRAS</name>
<gene>
    <name evidence="3" type="ORF">CARUB_v10011403mg</name>
</gene>